<evidence type="ECO:0000313" key="12">
    <source>
        <dbReference type="Proteomes" id="UP000187404"/>
    </source>
</evidence>
<evidence type="ECO:0000256" key="3">
    <source>
        <dbReference type="ARBA" id="ARBA00022679"/>
    </source>
</evidence>
<dbReference type="Pfam" id="PF21694">
    <property type="entry name" value="DNA_pol3_delta_C"/>
    <property type="match status" value="1"/>
</dbReference>
<name>A0A1Q9JFP0_9FIRM</name>
<evidence type="ECO:0000256" key="7">
    <source>
        <dbReference type="ARBA" id="ARBA00034754"/>
    </source>
</evidence>
<dbReference type="Gene3D" id="1.10.8.60">
    <property type="match status" value="1"/>
</dbReference>
<dbReference type="GO" id="GO:0009360">
    <property type="term" value="C:DNA polymerase III complex"/>
    <property type="evidence" value="ECO:0007669"/>
    <property type="project" value="InterPro"/>
</dbReference>
<dbReference type="NCBIfam" id="TIGR01128">
    <property type="entry name" value="holA"/>
    <property type="match status" value="1"/>
</dbReference>
<accession>A0A1Q9JFP0</accession>
<dbReference type="GO" id="GO:0003677">
    <property type="term" value="F:DNA binding"/>
    <property type="evidence" value="ECO:0007669"/>
    <property type="project" value="InterPro"/>
</dbReference>
<dbReference type="EC" id="2.7.7.7" evidence="1"/>
<dbReference type="AlphaFoldDB" id="A0A1Q9JFP0"/>
<comment type="caution">
    <text evidence="11">The sequence shown here is derived from an EMBL/GenBank/DDBJ whole genome shotgun (WGS) entry which is preliminary data.</text>
</comment>
<evidence type="ECO:0000256" key="8">
    <source>
        <dbReference type="ARBA" id="ARBA00049244"/>
    </source>
</evidence>
<dbReference type="SUPFAM" id="SSF48019">
    <property type="entry name" value="post-AAA+ oligomerization domain-like"/>
    <property type="match status" value="1"/>
</dbReference>
<organism evidence="11 12">
    <name type="scientific">Hornefia porci</name>
    <dbReference type="NCBI Taxonomy" id="2652292"/>
    <lineage>
        <taxon>Bacteria</taxon>
        <taxon>Bacillati</taxon>
        <taxon>Bacillota</taxon>
        <taxon>Clostridia</taxon>
        <taxon>Peptostreptococcales</taxon>
        <taxon>Anaerovoracaceae</taxon>
        <taxon>Hornefia</taxon>
    </lineage>
</organism>
<evidence type="ECO:0000256" key="4">
    <source>
        <dbReference type="ARBA" id="ARBA00022695"/>
    </source>
</evidence>
<evidence type="ECO:0000256" key="1">
    <source>
        <dbReference type="ARBA" id="ARBA00012417"/>
    </source>
</evidence>
<evidence type="ECO:0000259" key="10">
    <source>
        <dbReference type="Pfam" id="PF21694"/>
    </source>
</evidence>
<dbReference type="GO" id="GO:0006261">
    <property type="term" value="P:DNA-templated DNA replication"/>
    <property type="evidence" value="ECO:0007669"/>
    <property type="project" value="TreeGrafter"/>
</dbReference>
<feature type="domain" description="DNA polymerase III delta subunit-like C-terminal" evidence="10">
    <location>
        <begin position="231"/>
        <end position="351"/>
    </location>
</feature>
<dbReference type="InterPro" id="IPR005790">
    <property type="entry name" value="DNA_polIII_delta"/>
</dbReference>
<sequence length="352" mass="39433">MSARKTAAPGFNEFRNNLNKGKLPDILMFHGVEQFVVRWAVGMLRERYVSPTMQSVDYVVLETPTPEEIIDACETFSMMSEKRLVWVPNFRPLKSVSGIKGYGEESVEKLIRYVSDPNKGTIAVFSNDETDGRSRLVKAMKKQGGEYVFNQLTSGELKSFASKRFEGAGKKISDRQLAMLIQMTGYLNKESNYHLFNFDNDIRKVIAHSSGAAITEEDLRASVSGEGDTFIFDLLDGISGNDKSGALEILNNKIKRDTYSSIPTAAAIISQVELMMEIREFMDDPAGPSSAAAISKYTGIHSFRVEKAMRYASRYSAEKLREMLKDSYETYAALLTGEIPHQLALEMFIARI</sequence>
<dbReference type="InterPro" id="IPR010372">
    <property type="entry name" value="DNA_pol3_delta_N"/>
</dbReference>
<dbReference type="InterPro" id="IPR048466">
    <property type="entry name" value="DNA_pol3_delta-like_C"/>
</dbReference>
<dbReference type="Proteomes" id="UP000187404">
    <property type="component" value="Unassembled WGS sequence"/>
</dbReference>
<protein>
    <recommendedName>
        <fullName evidence="2">DNA polymerase III subunit delta</fullName>
        <ecNumber evidence="1">2.7.7.7</ecNumber>
    </recommendedName>
</protein>
<keyword evidence="4" id="KW-0548">Nucleotidyltransferase</keyword>
<dbReference type="Gene3D" id="1.20.272.10">
    <property type="match status" value="1"/>
</dbReference>
<evidence type="ECO:0000256" key="6">
    <source>
        <dbReference type="ARBA" id="ARBA00022932"/>
    </source>
</evidence>
<dbReference type="OrthoDB" id="2078883at2"/>
<feature type="domain" description="DNA polymerase III delta N-terminal" evidence="9">
    <location>
        <begin position="29"/>
        <end position="143"/>
    </location>
</feature>
<comment type="catalytic activity">
    <reaction evidence="8">
        <text>DNA(n) + a 2'-deoxyribonucleoside 5'-triphosphate = DNA(n+1) + diphosphate</text>
        <dbReference type="Rhea" id="RHEA:22508"/>
        <dbReference type="Rhea" id="RHEA-COMP:17339"/>
        <dbReference type="Rhea" id="RHEA-COMP:17340"/>
        <dbReference type="ChEBI" id="CHEBI:33019"/>
        <dbReference type="ChEBI" id="CHEBI:61560"/>
        <dbReference type="ChEBI" id="CHEBI:173112"/>
        <dbReference type="EC" id="2.7.7.7"/>
    </reaction>
</comment>
<keyword evidence="6" id="KW-0239">DNA-directed DNA polymerase</keyword>
<dbReference type="InterPro" id="IPR008921">
    <property type="entry name" value="DNA_pol3_clamp-load_cplx_C"/>
</dbReference>
<dbReference type="EMBL" id="MJIE01000001">
    <property type="protein sequence ID" value="OLR55003.1"/>
    <property type="molecule type" value="Genomic_DNA"/>
</dbReference>
<evidence type="ECO:0000313" key="11">
    <source>
        <dbReference type="EMBL" id="OLR55003.1"/>
    </source>
</evidence>
<dbReference type="RefSeq" id="WP_075712011.1">
    <property type="nucleotide sequence ID" value="NZ_MJIE01000001.1"/>
</dbReference>
<gene>
    <name evidence="11" type="ORF">BHK98_02265</name>
</gene>
<evidence type="ECO:0000259" key="9">
    <source>
        <dbReference type="Pfam" id="PF06144"/>
    </source>
</evidence>
<dbReference type="Pfam" id="PF06144">
    <property type="entry name" value="DNA_pol3_delta"/>
    <property type="match status" value="1"/>
</dbReference>
<proteinExistence type="inferred from homology"/>
<dbReference type="STRING" id="1261640.BHK98_02265"/>
<reference evidence="11 12" key="1">
    <citation type="journal article" date="2016" name="Appl. Environ. Microbiol.">
        <title>Function and Phylogeny of Bacterial Butyryl Coenzyme A:Acetate Transferases and Their Diversity in the Proximal Colon of Swine.</title>
        <authorList>
            <person name="Trachsel J."/>
            <person name="Bayles D.O."/>
            <person name="Looft T."/>
            <person name="Levine U.Y."/>
            <person name="Allen H.K."/>
        </authorList>
    </citation>
    <scope>NUCLEOTIDE SEQUENCE [LARGE SCALE GENOMIC DNA]</scope>
    <source>
        <strain evidence="11 12">68-3-10</strain>
    </source>
</reference>
<dbReference type="SUPFAM" id="SSF52540">
    <property type="entry name" value="P-loop containing nucleoside triphosphate hydrolases"/>
    <property type="match status" value="1"/>
</dbReference>
<dbReference type="PANTHER" id="PTHR34388">
    <property type="entry name" value="DNA POLYMERASE III SUBUNIT DELTA"/>
    <property type="match status" value="1"/>
</dbReference>
<keyword evidence="12" id="KW-1185">Reference proteome</keyword>
<evidence type="ECO:0000256" key="2">
    <source>
        <dbReference type="ARBA" id="ARBA00017703"/>
    </source>
</evidence>
<evidence type="ECO:0000256" key="5">
    <source>
        <dbReference type="ARBA" id="ARBA00022705"/>
    </source>
</evidence>
<dbReference type="PANTHER" id="PTHR34388:SF1">
    <property type="entry name" value="DNA POLYMERASE III SUBUNIT DELTA"/>
    <property type="match status" value="1"/>
</dbReference>
<keyword evidence="3" id="KW-0808">Transferase</keyword>
<keyword evidence="5" id="KW-0235">DNA replication</keyword>
<dbReference type="Gene3D" id="3.40.50.300">
    <property type="entry name" value="P-loop containing nucleotide triphosphate hydrolases"/>
    <property type="match status" value="1"/>
</dbReference>
<dbReference type="InterPro" id="IPR027417">
    <property type="entry name" value="P-loop_NTPase"/>
</dbReference>
<comment type="similarity">
    <text evidence="7">Belongs to the DNA polymerase HolA subunit family.</text>
</comment>
<dbReference type="GO" id="GO:0003887">
    <property type="term" value="F:DNA-directed DNA polymerase activity"/>
    <property type="evidence" value="ECO:0007669"/>
    <property type="project" value="UniProtKB-KW"/>
</dbReference>